<dbReference type="WBParaSite" id="maker-uti_cns_0003567-snap-gene-0.3-mRNA-1">
    <property type="protein sequence ID" value="maker-uti_cns_0003567-snap-gene-0.3-mRNA-1"/>
    <property type="gene ID" value="maker-uti_cns_0003567-snap-gene-0.3"/>
</dbReference>
<evidence type="ECO:0000256" key="2">
    <source>
        <dbReference type="SAM" id="SignalP"/>
    </source>
</evidence>
<dbReference type="WBParaSite" id="maker-uti_cns_0013590-snap-gene-0.3-mRNA-1">
    <property type="protein sequence ID" value="maker-uti_cns_0013590-snap-gene-0.3-mRNA-1"/>
    <property type="gene ID" value="maker-uti_cns_0013590-snap-gene-0.3"/>
</dbReference>
<dbReference type="AlphaFoldDB" id="A0A1I8IKS5"/>
<evidence type="ECO:0000313" key="3">
    <source>
        <dbReference type="Proteomes" id="UP000095280"/>
    </source>
</evidence>
<proteinExistence type="predicted"/>
<keyword evidence="3" id="KW-1185">Reference proteome</keyword>
<feature type="chain" id="PRO_5009845847" evidence="2">
    <location>
        <begin position="19"/>
        <end position="86"/>
    </location>
</feature>
<accession>A0A1I8IKS5</accession>
<keyword evidence="2" id="KW-0732">Signal</keyword>
<feature type="transmembrane region" description="Helical" evidence="1">
    <location>
        <begin position="34"/>
        <end position="54"/>
    </location>
</feature>
<dbReference type="WBParaSite" id="maker-uti_cns_0001391-snap-gene-0.4-mRNA-1">
    <property type="protein sequence ID" value="maker-uti_cns_0001391-snap-gene-0.4-mRNA-1"/>
    <property type="gene ID" value="maker-uti_cns_0001391-snap-gene-0.4"/>
</dbReference>
<name>A0A1I8IKS5_9PLAT</name>
<keyword evidence="1" id="KW-1133">Transmembrane helix</keyword>
<evidence type="ECO:0000313" key="6">
    <source>
        <dbReference type="WBParaSite" id="maker-uti_cns_0013590-snap-gene-0.3-mRNA-1"/>
    </source>
</evidence>
<organism evidence="3 6">
    <name type="scientific">Macrostomum lignano</name>
    <dbReference type="NCBI Taxonomy" id="282301"/>
    <lineage>
        <taxon>Eukaryota</taxon>
        <taxon>Metazoa</taxon>
        <taxon>Spiralia</taxon>
        <taxon>Lophotrochozoa</taxon>
        <taxon>Platyhelminthes</taxon>
        <taxon>Rhabditophora</taxon>
        <taxon>Macrostomorpha</taxon>
        <taxon>Macrostomida</taxon>
        <taxon>Macrostomidae</taxon>
        <taxon>Macrostomum</taxon>
    </lineage>
</organism>
<sequence length="86" mass="10052">MAYMALLCCFGVLLPVTAMSPAQRSVRPPRYEVFYIYLHCIGIIFLLSIFASAWQQKRQHQHWRRHGHERRFDHAAVGGLNPRLCI</sequence>
<keyword evidence="1" id="KW-0472">Membrane</keyword>
<keyword evidence="1" id="KW-0812">Transmembrane</keyword>
<protein>
    <submittedName>
        <fullName evidence="4 5">G_PROTEIN_RECEP_F2_4 domain-containing protein</fullName>
    </submittedName>
</protein>
<evidence type="ECO:0000313" key="4">
    <source>
        <dbReference type="WBParaSite" id="maker-uti_cns_0001391-snap-gene-0.4-mRNA-1"/>
    </source>
</evidence>
<reference evidence="4 5" key="1">
    <citation type="submission" date="2016-11" db="UniProtKB">
        <authorList>
            <consortium name="WormBaseParasite"/>
        </authorList>
    </citation>
    <scope>IDENTIFICATION</scope>
</reference>
<feature type="signal peptide" evidence="2">
    <location>
        <begin position="1"/>
        <end position="18"/>
    </location>
</feature>
<dbReference type="Proteomes" id="UP000095280">
    <property type="component" value="Unplaced"/>
</dbReference>
<evidence type="ECO:0000313" key="5">
    <source>
        <dbReference type="WBParaSite" id="maker-uti_cns_0003567-snap-gene-0.3-mRNA-1"/>
    </source>
</evidence>
<evidence type="ECO:0000256" key="1">
    <source>
        <dbReference type="SAM" id="Phobius"/>
    </source>
</evidence>